<dbReference type="EMBL" id="KM502564">
    <property type="protein sequence ID" value="AIZ77266.1"/>
    <property type="molecule type" value="Genomic_DNA"/>
</dbReference>
<dbReference type="Proteomes" id="UP000107385">
    <property type="component" value="Segment"/>
</dbReference>
<keyword evidence="2" id="KW-1185">Reference proteome</keyword>
<evidence type="ECO:0000313" key="1">
    <source>
        <dbReference type="EMBL" id="AIZ77266.1"/>
    </source>
</evidence>
<organism evidence="1 2">
    <name type="scientific">Parapoxvirus red deer/HL953</name>
    <dbReference type="NCBI Taxonomy" id="1579460"/>
    <lineage>
        <taxon>Viruses</taxon>
        <taxon>Varidnaviria</taxon>
        <taxon>Bamfordvirae</taxon>
        <taxon>Nucleocytoviricota</taxon>
        <taxon>Pokkesviricetes</taxon>
        <taxon>Chitovirales</taxon>
        <taxon>Poxviridae</taxon>
        <taxon>Chordopoxvirinae</taxon>
        <taxon>Parapoxvirus</taxon>
        <taxon>Parapoxvirus reddeerpox</taxon>
        <taxon>Red deerpox virus</taxon>
    </lineage>
</organism>
<evidence type="ECO:0000313" key="2">
    <source>
        <dbReference type="Proteomes" id="UP000107385"/>
    </source>
</evidence>
<evidence type="ECO:0008006" key="3">
    <source>
        <dbReference type="Google" id="ProtNLM"/>
    </source>
</evidence>
<accession>A0A0A7MEP0</accession>
<reference evidence="1 2" key="1">
    <citation type="submission" date="2014-09" db="EMBL/GenBank/DDBJ databases">
        <title>Parapoxvirus (PPV) of red deer reveals sub-clinical infection and confirms a unique species.</title>
        <authorList>
            <person name="Friederichs S."/>
            <person name="Stefan K."/>
            <person name="Helmut B."/>
            <person name="Heike L."/>
            <person name="Mathias B."/>
        </authorList>
    </citation>
    <scope>NUCLEOTIDE SEQUENCE [LARGE SCALE GENOMIC DNA]</scope>
    <source>
        <strain evidence="1">HL953</strain>
    </source>
</reference>
<dbReference type="RefSeq" id="YP_009112754.1">
    <property type="nucleotide sequence ID" value="NC_025963.1"/>
</dbReference>
<dbReference type="GeneID" id="22647413"/>
<name>A0A0A7MEP0_9POXV</name>
<proteinExistence type="predicted"/>
<dbReference type="OrthoDB" id="4753at10239"/>
<sequence length="539" mass="60168">MEQEELTLLMCYAMEQELTVAQMNRLRLRLTKLRMNVFVAVSCLREAIARKSWLPAGSILGQDIADDVRLLEFMVQEVDRARENVEPYFQVAQWVFNADVFDECLRESMDLMFGDAVPRLALGVVEARYPHMMADRLYACLTALFTEDASVRFANSIMRHSGTMAGCLVERSRELGNCHDELADMVRHRNNSKLRLWPRIVDVVVSEVMETDVAGMREYCRHCLMNARIVAGGLLDMVKDYMTPVIVECIDLHVKEKNLDRALCLYIHFNAAVRSSNAAASVAAHFSGRNLYAAVVAAPPYEVDMILSYVGRLPKEDLSGFLRVATARIVKSIYTETALEKHLALKMAMEMHPQMISPSLSELVRRFMGGTLRLPMLPAPAPMEHDGAEDRRHDPDMALLPINAYTTPTPTPPAELMPPASLRRAVETAIGRADTVYEVTPLAAFGRAEVSIPVAGGEVDVVCSSAHLVCIVMMDDAGREGVTVEEVAAHLGGDLRLAEMSLLSLCREKIAKRRSVDSVRRFSLNTRREPSETPIIVFN</sequence>
<protein>
    <recommendedName>
        <fullName evidence="3">Cullin family profile domain-containing protein</fullName>
    </recommendedName>
</protein>
<dbReference type="KEGG" id="vg:22647413"/>